<evidence type="ECO:0000256" key="2">
    <source>
        <dbReference type="ARBA" id="ARBA00010720"/>
    </source>
</evidence>
<evidence type="ECO:0000256" key="10">
    <source>
        <dbReference type="ARBA" id="ARBA00023329"/>
    </source>
</evidence>
<dbReference type="InterPro" id="IPR002553">
    <property type="entry name" value="Clathrin/coatomer_adapt-like_N"/>
</dbReference>
<dbReference type="EMBL" id="JASFZW010000005">
    <property type="protein sequence ID" value="KAK2078015.1"/>
    <property type="molecule type" value="Genomic_DNA"/>
</dbReference>
<dbReference type="GO" id="GO:0005793">
    <property type="term" value="C:endoplasmic reticulum-Golgi intermediate compartment"/>
    <property type="evidence" value="ECO:0007669"/>
    <property type="project" value="TreeGrafter"/>
</dbReference>
<evidence type="ECO:0000259" key="12">
    <source>
        <dbReference type="Pfam" id="PF01602"/>
    </source>
</evidence>
<comment type="function">
    <text evidence="11">The coatomer is a cytosolic protein complex that binds to dilysine motifs and reversibly associates with Golgi non-clathrin-coated vesicles, which further mediate biosynthetic protein transport from the ER, via the Golgi up to the trans Golgi network. Coatomer complex is required for budding from Golgi membranes, and is essential for the retrograde Golgi-to-ER transport of dilysine-tagged proteins.</text>
</comment>
<dbReference type="Proteomes" id="UP001255856">
    <property type="component" value="Unassembled WGS sequence"/>
</dbReference>
<evidence type="ECO:0000256" key="3">
    <source>
        <dbReference type="ARBA" id="ARBA00022448"/>
    </source>
</evidence>
<keyword evidence="7 11" id="KW-0653">Protein transport</keyword>
<feature type="domain" description="Clathrin/coatomer adaptor adaptin-like N-terminal" evidence="12">
    <location>
        <begin position="300"/>
        <end position="498"/>
    </location>
</feature>
<dbReference type="SUPFAM" id="SSF49348">
    <property type="entry name" value="Clathrin adaptor appendage domain"/>
    <property type="match status" value="1"/>
</dbReference>
<evidence type="ECO:0000256" key="8">
    <source>
        <dbReference type="ARBA" id="ARBA00023034"/>
    </source>
</evidence>
<comment type="subunit">
    <text evidence="11">Oligomeric complex.</text>
</comment>
<evidence type="ECO:0000256" key="9">
    <source>
        <dbReference type="ARBA" id="ARBA00023136"/>
    </source>
</evidence>
<dbReference type="InterPro" id="IPR016024">
    <property type="entry name" value="ARM-type_fold"/>
</dbReference>
<accession>A0AAD9MKF4</accession>
<comment type="similarity">
    <text evidence="2 11">Belongs to the COPG family.</text>
</comment>
<keyword evidence="6 11" id="KW-0931">ER-Golgi transport</keyword>
<dbReference type="Pfam" id="PF08752">
    <property type="entry name" value="COP-gamma_platf"/>
    <property type="match status" value="1"/>
</dbReference>
<sequence length="758" mass="81805">MEPLRSGDGKKEEDREEDLEYSPFYGIEKGAVLQEARVFNEAHADPRKCQQVITKLLYLLTQGESLTKTEASDVFFAVTKLFQHTDVHLRRMVYLVIKEVIPASDEVIIITSSLMKDMNNANELYRANAIRVLCRIIDPSMLLQIERYLKQAVVDRSPVVAVAALAGALVLARAGGADVIRRWTSEVGEAMNSRQPMVVYQAVALAHALRASDRLAANKLVSQLTRAGGAGAAARSPLAQCLLVRYVAQVFLESCLRSKSEAVIFEAARAICALRGVTAKELAPAVTVLQLFLSSSKPALISDPNRGVATLAISALLKTSGEAGVERLLKQIGGFMSELGDEFCVVVVKAVAGLCVKFPAKHRALMAFLASALREDGGFAFKRAVVDALTRLVWAVPEAREVALGHLAEFIEDCEFTALSVRVLHLLGREGPRGADPARYVRVIYNRVVLENAAVRAAALSALRSFGARCEPLRARVVVLLRRALHDSDDEVRDRAALAVEEAAPLAAGAAPRRAPASLAAVPELADLPAVFASAGPFPLTEEETEYKVEATAHTLEDGERVVLEFSVANTVAEQVLEDVEVALELEEGWAVERELGLAEAPRDGTPGAAYAVLVRPAGAPLPAPARFGCRLRFVVKEIDPALDEPEEEGYPDEYELEDLELGLGAFVAPGDAPGGFRGAWEALPEESERVDEYALGARDDGIAGVVEAMQALCRAVRPVLARIAFGLDARREVAMKLAVRATDPDISEAVHLLIQNA</sequence>
<evidence type="ECO:0000259" key="13">
    <source>
        <dbReference type="Pfam" id="PF08752"/>
    </source>
</evidence>
<dbReference type="GO" id="GO:0005198">
    <property type="term" value="F:structural molecule activity"/>
    <property type="evidence" value="ECO:0007669"/>
    <property type="project" value="InterPro"/>
</dbReference>
<dbReference type="SUPFAM" id="SSF48371">
    <property type="entry name" value="ARM repeat"/>
    <property type="match status" value="1"/>
</dbReference>
<keyword evidence="5" id="KW-0677">Repeat</keyword>
<dbReference type="PIRSF" id="PIRSF037093">
    <property type="entry name" value="Coatomer_gamma_subunit"/>
    <property type="match status" value="1"/>
</dbReference>
<comment type="subcellular location">
    <subcellularLocation>
        <location evidence="11">Cytoplasm</location>
    </subcellularLocation>
    <subcellularLocation>
        <location evidence="1 11">Golgi apparatus membrane</location>
        <topology evidence="1 11">Peripheral membrane protein</topology>
        <orientation evidence="1 11">Cytoplasmic side</orientation>
    </subcellularLocation>
    <subcellularLocation>
        <location evidence="11">Cytoplasmic vesicle</location>
        <location evidence="11">COPI-coated vesicle membrane</location>
        <topology evidence="11">Peripheral membrane protein</topology>
        <orientation evidence="11">Cytoplasmic side</orientation>
    </subcellularLocation>
</comment>
<dbReference type="PANTHER" id="PTHR10261">
    <property type="entry name" value="COATOMER SUBUNIT GAMMA"/>
    <property type="match status" value="1"/>
</dbReference>
<dbReference type="Pfam" id="PF01602">
    <property type="entry name" value="Adaptin_N"/>
    <property type="match status" value="2"/>
</dbReference>
<evidence type="ECO:0000256" key="7">
    <source>
        <dbReference type="ARBA" id="ARBA00022927"/>
    </source>
</evidence>
<dbReference type="SUPFAM" id="SSF55711">
    <property type="entry name" value="Subdomain of clathrin and coatomer appendage domain"/>
    <property type="match status" value="1"/>
</dbReference>
<keyword evidence="9 11" id="KW-0472">Membrane</keyword>
<evidence type="ECO:0000313" key="14">
    <source>
        <dbReference type="EMBL" id="KAK2078015.1"/>
    </source>
</evidence>
<dbReference type="AlphaFoldDB" id="A0AAD9MKF4"/>
<reference evidence="14" key="1">
    <citation type="submission" date="2021-01" db="EMBL/GenBank/DDBJ databases">
        <authorList>
            <person name="Eckstrom K.M.E."/>
        </authorList>
    </citation>
    <scope>NUCLEOTIDE SEQUENCE</scope>
    <source>
        <strain evidence="14">UVCC 0001</strain>
    </source>
</reference>
<name>A0AAD9MKF4_PROWI</name>
<evidence type="ECO:0000313" key="15">
    <source>
        <dbReference type="Proteomes" id="UP001255856"/>
    </source>
</evidence>
<dbReference type="InterPro" id="IPR013040">
    <property type="entry name" value="Coatomer_gsu_app_Ig-like_dom"/>
</dbReference>
<dbReference type="GO" id="GO:0006888">
    <property type="term" value="P:endoplasmic reticulum to Golgi vesicle-mediated transport"/>
    <property type="evidence" value="ECO:0007669"/>
    <property type="project" value="TreeGrafter"/>
</dbReference>
<dbReference type="GO" id="GO:0009306">
    <property type="term" value="P:protein secretion"/>
    <property type="evidence" value="ECO:0007669"/>
    <property type="project" value="TreeGrafter"/>
</dbReference>
<dbReference type="GO" id="GO:0005783">
    <property type="term" value="C:endoplasmic reticulum"/>
    <property type="evidence" value="ECO:0007669"/>
    <property type="project" value="TreeGrafter"/>
</dbReference>
<dbReference type="InterPro" id="IPR013041">
    <property type="entry name" value="Clathrin_app_Ig-like_sf"/>
</dbReference>
<proteinExistence type="inferred from homology"/>
<gene>
    <name evidence="14" type="ORF">QBZ16_003883</name>
</gene>
<comment type="caution">
    <text evidence="14">The sequence shown here is derived from an EMBL/GenBank/DDBJ whole genome shotgun (WGS) entry which is preliminary data.</text>
</comment>
<dbReference type="InterPro" id="IPR017106">
    <property type="entry name" value="Coatomer_gsu"/>
</dbReference>
<evidence type="ECO:0000256" key="6">
    <source>
        <dbReference type="ARBA" id="ARBA00022892"/>
    </source>
</evidence>
<feature type="domain" description="Coatomer gamma subunit appendage Ig-like subdomain" evidence="13">
    <location>
        <begin position="518"/>
        <end position="662"/>
    </location>
</feature>
<evidence type="ECO:0000256" key="11">
    <source>
        <dbReference type="PIRNR" id="PIRNR037093"/>
    </source>
</evidence>
<dbReference type="PANTHER" id="PTHR10261:SF0">
    <property type="entry name" value="COATOMER SUBUNIT GAMMA-2"/>
    <property type="match status" value="1"/>
</dbReference>
<keyword evidence="4 11" id="KW-0963">Cytoplasm</keyword>
<dbReference type="GO" id="GO:0000139">
    <property type="term" value="C:Golgi membrane"/>
    <property type="evidence" value="ECO:0007669"/>
    <property type="project" value="UniProtKB-SubCell"/>
</dbReference>
<dbReference type="Gene3D" id="2.60.40.1480">
    <property type="entry name" value="Coatomer, gamma subunit, appendage domain"/>
    <property type="match status" value="1"/>
</dbReference>
<dbReference type="GO" id="GO:0006891">
    <property type="term" value="P:intra-Golgi vesicle-mediated transport"/>
    <property type="evidence" value="ECO:0007669"/>
    <property type="project" value="TreeGrafter"/>
</dbReference>
<dbReference type="GO" id="GO:0006886">
    <property type="term" value="P:intracellular protein transport"/>
    <property type="evidence" value="ECO:0007669"/>
    <property type="project" value="InterPro"/>
</dbReference>
<dbReference type="InterPro" id="IPR037067">
    <property type="entry name" value="Coatomer_gsu_app_sf"/>
</dbReference>
<evidence type="ECO:0000256" key="4">
    <source>
        <dbReference type="ARBA" id="ARBA00022490"/>
    </source>
</evidence>
<protein>
    <recommendedName>
        <fullName evidence="11">Coatomer subunit gamma</fullName>
    </recommendedName>
</protein>
<evidence type="ECO:0000256" key="1">
    <source>
        <dbReference type="ARBA" id="ARBA00004255"/>
    </source>
</evidence>
<dbReference type="Gene3D" id="1.25.10.10">
    <property type="entry name" value="Leucine-rich Repeat Variant"/>
    <property type="match status" value="2"/>
</dbReference>
<organism evidence="14 15">
    <name type="scientific">Prototheca wickerhamii</name>
    <dbReference type="NCBI Taxonomy" id="3111"/>
    <lineage>
        <taxon>Eukaryota</taxon>
        <taxon>Viridiplantae</taxon>
        <taxon>Chlorophyta</taxon>
        <taxon>core chlorophytes</taxon>
        <taxon>Trebouxiophyceae</taxon>
        <taxon>Chlorellales</taxon>
        <taxon>Chlorellaceae</taxon>
        <taxon>Prototheca</taxon>
    </lineage>
</organism>
<feature type="domain" description="Clathrin/coatomer adaptor adaptin-like N-terminal" evidence="12">
    <location>
        <begin position="29"/>
        <end position="299"/>
    </location>
</feature>
<evidence type="ECO:0000256" key="5">
    <source>
        <dbReference type="ARBA" id="ARBA00022737"/>
    </source>
</evidence>
<dbReference type="InterPro" id="IPR011989">
    <property type="entry name" value="ARM-like"/>
</dbReference>
<keyword evidence="15" id="KW-1185">Reference proteome</keyword>
<keyword evidence="3 11" id="KW-0813">Transport</keyword>
<keyword evidence="8 11" id="KW-0333">Golgi apparatus</keyword>
<dbReference type="InterPro" id="IPR009028">
    <property type="entry name" value="Coatomer/calthrin_app_sub_C"/>
</dbReference>
<dbReference type="GO" id="GO:0030126">
    <property type="term" value="C:COPI vesicle coat"/>
    <property type="evidence" value="ECO:0007669"/>
    <property type="project" value="InterPro"/>
</dbReference>
<keyword evidence="10 11" id="KW-0968">Cytoplasmic vesicle</keyword>